<dbReference type="Pfam" id="PF13577">
    <property type="entry name" value="SnoaL_4"/>
    <property type="match status" value="1"/>
</dbReference>
<proteinExistence type="predicted"/>
<organism evidence="2 3">
    <name type="scientific">Planotetraspora phitsanulokensis</name>
    <dbReference type="NCBI Taxonomy" id="575192"/>
    <lineage>
        <taxon>Bacteria</taxon>
        <taxon>Bacillati</taxon>
        <taxon>Actinomycetota</taxon>
        <taxon>Actinomycetes</taxon>
        <taxon>Streptosporangiales</taxon>
        <taxon>Streptosporangiaceae</taxon>
        <taxon>Planotetraspora</taxon>
    </lineage>
</organism>
<dbReference type="InterPro" id="IPR037401">
    <property type="entry name" value="SnoaL-like"/>
</dbReference>
<dbReference type="SUPFAM" id="SSF54427">
    <property type="entry name" value="NTF2-like"/>
    <property type="match status" value="1"/>
</dbReference>
<evidence type="ECO:0000313" key="3">
    <source>
        <dbReference type="Proteomes" id="UP000622547"/>
    </source>
</evidence>
<dbReference type="Gene3D" id="3.10.450.50">
    <property type="match status" value="1"/>
</dbReference>
<comment type="caution">
    <text evidence="2">The sequence shown here is derived from an EMBL/GenBank/DDBJ whole genome shotgun (WGS) entry which is preliminary data.</text>
</comment>
<name>A0A8J3UC97_9ACTN</name>
<sequence>MNDVAELTQLVLHERQARDRGWWDRMNACFHPDSTVRLSWFTGSGPEFVSGSREMSGRGLKFTHRLCPPVVRQHGDRAVIEMPAAIETRTDVDGVQADLTAFARLLYRAARRSGSWGIVSLDAVYERDVLVPALPGTRLDLDPAAFTAYRPSYRVLAYLFDRLGYGVADDLYGDDAPGAVEELYRSVFAWAEG</sequence>
<keyword evidence="3" id="KW-1185">Reference proteome</keyword>
<evidence type="ECO:0000313" key="2">
    <source>
        <dbReference type="EMBL" id="GII36420.1"/>
    </source>
</evidence>
<feature type="domain" description="SnoaL-like" evidence="1">
    <location>
        <begin position="2"/>
        <end position="121"/>
    </location>
</feature>
<dbReference type="EMBL" id="BOOP01000004">
    <property type="protein sequence ID" value="GII36420.1"/>
    <property type="molecule type" value="Genomic_DNA"/>
</dbReference>
<dbReference type="RefSeq" id="WP_204072130.1">
    <property type="nucleotide sequence ID" value="NZ_BAABHI010000012.1"/>
</dbReference>
<dbReference type="Proteomes" id="UP000622547">
    <property type="component" value="Unassembled WGS sequence"/>
</dbReference>
<protein>
    <recommendedName>
        <fullName evidence="1">SnoaL-like domain-containing protein</fullName>
    </recommendedName>
</protein>
<reference evidence="2 3" key="1">
    <citation type="submission" date="2021-01" db="EMBL/GenBank/DDBJ databases">
        <title>Whole genome shotgun sequence of Planotetraspora phitsanulokensis NBRC 104273.</title>
        <authorList>
            <person name="Komaki H."/>
            <person name="Tamura T."/>
        </authorList>
    </citation>
    <scope>NUCLEOTIDE SEQUENCE [LARGE SCALE GENOMIC DNA]</scope>
    <source>
        <strain evidence="2 3">NBRC 104273</strain>
    </source>
</reference>
<dbReference type="InterPro" id="IPR032710">
    <property type="entry name" value="NTF2-like_dom_sf"/>
</dbReference>
<gene>
    <name evidence="2" type="ORF">Pph01_14230</name>
</gene>
<accession>A0A8J3UC97</accession>
<evidence type="ECO:0000259" key="1">
    <source>
        <dbReference type="Pfam" id="PF13577"/>
    </source>
</evidence>
<dbReference type="AlphaFoldDB" id="A0A8J3UC97"/>